<feature type="region of interest" description="Disordered" evidence="1">
    <location>
        <begin position="70"/>
        <end position="122"/>
    </location>
</feature>
<reference evidence="2" key="1">
    <citation type="submission" date="2016-08" db="EMBL/GenBank/DDBJ databases">
        <title>Sequencing, Assembly and Comparative Genomics of S. aureofaciens ATCC 10762.</title>
        <authorList>
            <person name="Gradnigo J.S."/>
            <person name="Johnson N."/>
            <person name="Somerville G.A."/>
        </authorList>
    </citation>
    <scope>NUCLEOTIDE SEQUENCE [LARGE SCALE GENOMIC DNA]</scope>
    <source>
        <strain evidence="2">ATCC 10762</strain>
    </source>
</reference>
<accession>A0A1E7N1R5</accession>
<gene>
    <name evidence="2" type="ORF">HS99_0008985</name>
</gene>
<name>A0A1E7N1R5_KITAU</name>
<evidence type="ECO:0000313" key="3">
    <source>
        <dbReference type="Proteomes" id="UP000037395"/>
    </source>
</evidence>
<sequence length="122" mass="12945">MGLLVMLMLWTVARRGAGAGRLVPVGEGMRGRRAAAASRGRRHPSEQVVKAAEADVGVRLDGCCRWAGQADSRGRAGAATSAGVTRESRRQLFGTRGPECRMSRSSPRLSPPASPDCGQFRP</sequence>
<dbReference type="AlphaFoldDB" id="A0A1E7N1R5"/>
<evidence type="ECO:0000313" key="2">
    <source>
        <dbReference type="EMBL" id="OEV34622.1"/>
    </source>
</evidence>
<protein>
    <submittedName>
        <fullName evidence="2">Uncharacterized protein</fullName>
    </submittedName>
</protein>
<comment type="caution">
    <text evidence="2">The sequence shown here is derived from an EMBL/GenBank/DDBJ whole genome shotgun (WGS) entry which is preliminary data.</text>
</comment>
<feature type="compositionally biased region" description="Low complexity" evidence="1">
    <location>
        <begin position="75"/>
        <end position="85"/>
    </location>
</feature>
<keyword evidence="3" id="KW-1185">Reference proteome</keyword>
<organism evidence="2 3">
    <name type="scientific">Kitasatospora aureofaciens</name>
    <name type="common">Streptomyces aureofaciens</name>
    <dbReference type="NCBI Taxonomy" id="1894"/>
    <lineage>
        <taxon>Bacteria</taxon>
        <taxon>Bacillati</taxon>
        <taxon>Actinomycetota</taxon>
        <taxon>Actinomycetes</taxon>
        <taxon>Kitasatosporales</taxon>
        <taxon>Streptomycetaceae</taxon>
        <taxon>Kitasatospora</taxon>
    </lineage>
</organism>
<evidence type="ECO:0000256" key="1">
    <source>
        <dbReference type="SAM" id="MobiDB-lite"/>
    </source>
</evidence>
<proteinExistence type="predicted"/>
<dbReference type="KEGG" id="kau:B6264_26810"/>
<dbReference type="EMBL" id="JPRF03000043">
    <property type="protein sequence ID" value="OEV34622.1"/>
    <property type="molecule type" value="Genomic_DNA"/>
</dbReference>
<dbReference type="Proteomes" id="UP000037395">
    <property type="component" value="Unassembled WGS sequence"/>
</dbReference>